<sequence>MSDLLIETLSGYLSYWWVVVPVIAYILGKDWWLAHITDEHIDAIEWIMWEISIPKDNLKSIKAMEQVITSLHGIYSFGILKKDKWLKGVIEPWISLEMVGMAKGVHFYVRAPKKFKNLVEASFFAQFPDAELLQVEDYTSLIKTKTFANYDIFGTDFVLAEKDYLPIKTYEYFEDMKEEKTFDPLATLTEVMAGLKEDEMIWIQILLRATGDDWRKGAETAIKEIMGEKVQKPKSSLDIVKEELLHLVKNVPRGVIPAPFEAPKMSGLASEEKKDPKSNSSPRTPGDTDKMKAISNKMSKKAFNTLIRFIYIDDKDNFSGENTTAVMGALRQFGDANLNSLRPNMNTMTLKPRRSFNKKKVLAKKKRNLMIAYIERAMPRYVKNPEIDLNLKTSILGADEVATIFHPPTDYVKSEKVKAIQSRKGNPPTNLPTFES</sequence>
<dbReference type="EMBL" id="PFAG01000014">
    <property type="protein sequence ID" value="PIR98427.1"/>
    <property type="molecule type" value="Genomic_DNA"/>
</dbReference>
<comment type="caution">
    <text evidence="3">The sequence shown here is derived from an EMBL/GenBank/DDBJ whole genome shotgun (WGS) entry which is preliminary data.</text>
</comment>
<dbReference type="Pfam" id="PF26449">
    <property type="entry name" value="DUF8128"/>
    <property type="match status" value="1"/>
</dbReference>
<organism evidence="3 4">
    <name type="scientific">Candidatus Colwellbacteria bacterium CG10_big_fil_rev_8_21_14_0_10_41_28</name>
    <dbReference type="NCBI Taxonomy" id="1974539"/>
    <lineage>
        <taxon>Bacteria</taxon>
        <taxon>Candidatus Colwelliibacteriota</taxon>
    </lineage>
</organism>
<name>A0A2H0VH39_9BACT</name>
<dbReference type="Proteomes" id="UP000230776">
    <property type="component" value="Unassembled WGS sequence"/>
</dbReference>
<gene>
    <name evidence="3" type="ORF">COT88_01215</name>
</gene>
<evidence type="ECO:0000256" key="1">
    <source>
        <dbReference type="SAM" id="MobiDB-lite"/>
    </source>
</evidence>
<feature type="region of interest" description="Disordered" evidence="1">
    <location>
        <begin position="417"/>
        <end position="436"/>
    </location>
</feature>
<feature type="domain" description="DUF8128" evidence="2">
    <location>
        <begin position="54"/>
        <end position="364"/>
    </location>
</feature>
<reference evidence="4" key="1">
    <citation type="submission" date="2017-09" db="EMBL/GenBank/DDBJ databases">
        <title>Depth-based differentiation of microbial function through sediment-hosted aquifers and enrichment of novel symbionts in the deep terrestrial subsurface.</title>
        <authorList>
            <person name="Probst A.J."/>
            <person name="Ladd B."/>
            <person name="Jarett J.K."/>
            <person name="Geller-Mcgrath D.E."/>
            <person name="Sieber C.M.K."/>
            <person name="Emerson J.B."/>
            <person name="Anantharaman K."/>
            <person name="Thomas B.C."/>
            <person name="Malmstrom R."/>
            <person name="Stieglmeier M."/>
            <person name="Klingl A."/>
            <person name="Woyke T."/>
            <person name="Ryan C.M."/>
            <person name="Banfield J.F."/>
        </authorList>
    </citation>
    <scope>NUCLEOTIDE SEQUENCE [LARGE SCALE GENOMIC DNA]</scope>
</reference>
<dbReference type="AlphaFoldDB" id="A0A2H0VH39"/>
<evidence type="ECO:0000313" key="3">
    <source>
        <dbReference type="EMBL" id="PIR98427.1"/>
    </source>
</evidence>
<feature type="region of interest" description="Disordered" evidence="1">
    <location>
        <begin position="265"/>
        <end position="291"/>
    </location>
</feature>
<evidence type="ECO:0000259" key="2">
    <source>
        <dbReference type="Pfam" id="PF26449"/>
    </source>
</evidence>
<proteinExistence type="predicted"/>
<feature type="compositionally biased region" description="Polar residues" evidence="1">
    <location>
        <begin position="423"/>
        <end position="436"/>
    </location>
</feature>
<protein>
    <recommendedName>
        <fullName evidence="2">DUF8128 domain-containing protein</fullName>
    </recommendedName>
</protein>
<accession>A0A2H0VH39</accession>
<evidence type="ECO:0000313" key="4">
    <source>
        <dbReference type="Proteomes" id="UP000230776"/>
    </source>
</evidence>
<dbReference type="InterPro" id="IPR058441">
    <property type="entry name" value="DUF8128"/>
</dbReference>